<dbReference type="KEGG" id="nia:A8C56_15050"/>
<dbReference type="InterPro" id="IPR025364">
    <property type="entry name" value="DUF4268"/>
</dbReference>
<dbReference type="Proteomes" id="UP000077667">
    <property type="component" value="Chromosome"/>
</dbReference>
<evidence type="ECO:0000259" key="1">
    <source>
        <dbReference type="Pfam" id="PF14088"/>
    </source>
</evidence>
<gene>
    <name evidence="2" type="ORF">A8C56_15050</name>
</gene>
<dbReference type="AlphaFoldDB" id="A0A1A9I3K2"/>
<dbReference type="Pfam" id="PF14088">
    <property type="entry name" value="DUF4268"/>
    <property type="match status" value="1"/>
</dbReference>
<dbReference type="OrthoDB" id="1467516at2"/>
<dbReference type="RefSeq" id="WP_067757693.1">
    <property type="nucleotide sequence ID" value="NZ_CP015772.1"/>
</dbReference>
<feature type="domain" description="DUF4268" evidence="1">
    <location>
        <begin position="10"/>
        <end position="142"/>
    </location>
</feature>
<protein>
    <recommendedName>
        <fullName evidence="1">DUF4268 domain-containing protein</fullName>
    </recommendedName>
</protein>
<organism evidence="2 3">
    <name type="scientific">Niabella ginsenosidivorans</name>
    <dbReference type="NCBI Taxonomy" id="1176587"/>
    <lineage>
        <taxon>Bacteria</taxon>
        <taxon>Pseudomonadati</taxon>
        <taxon>Bacteroidota</taxon>
        <taxon>Chitinophagia</taxon>
        <taxon>Chitinophagales</taxon>
        <taxon>Chitinophagaceae</taxon>
        <taxon>Niabella</taxon>
    </lineage>
</organism>
<keyword evidence="3" id="KW-1185">Reference proteome</keyword>
<dbReference type="EMBL" id="CP015772">
    <property type="protein sequence ID" value="ANH82113.1"/>
    <property type="molecule type" value="Genomic_DNA"/>
</dbReference>
<dbReference type="STRING" id="1176587.A8C56_15050"/>
<accession>A0A1A9I3K2</accession>
<proteinExistence type="predicted"/>
<evidence type="ECO:0000313" key="2">
    <source>
        <dbReference type="EMBL" id="ANH82113.1"/>
    </source>
</evidence>
<evidence type="ECO:0000313" key="3">
    <source>
        <dbReference type="Proteomes" id="UP000077667"/>
    </source>
</evidence>
<sequence length="151" mass="17747">MYSKHEAALLKKEFWTALGSYLKPIPNANGYPINWVNYKTGIRHIYFRTDVTKKEASAAIELTHPVQEDRLVAFEKMQCLKTVFRETVSGEWYWQEAVYDEQGIPLSRIICFKENVNIFNKTDWPEIIAFLKERLTGLDAFWVIAKDHFEP</sequence>
<name>A0A1A9I3K2_9BACT</name>
<reference evidence="2 3" key="1">
    <citation type="submission" date="2016-05" db="EMBL/GenBank/DDBJ databases">
        <title>Niabella ginsenosidivorans BS26 whole genome sequencing.</title>
        <authorList>
            <person name="Im W.T."/>
            <person name="Siddiqi M.Z."/>
        </authorList>
    </citation>
    <scope>NUCLEOTIDE SEQUENCE [LARGE SCALE GENOMIC DNA]</scope>
    <source>
        <strain evidence="2 3">BS26</strain>
    </source>
</reference>